<dbReference type="GeneID" id="29057178"/>
<evidence type="ECO:0000313" key="1">
    <source>
        <dbReference type="EMBL" id="ANZ48241.1"/>
    </source>
</evidence>
<dbReference type="RefSeq" id="YP_009290846.1">
    <property type="nucleotide sequence ID" value="NC_031107.2"/>
</dbReference>
<evidence type="ECO:0000313" key="2">
    <source>
        <dbReference type="Proteomes" id="UP000202181"/>
    </source>
</evidence>
<reference evidence="1" key="1">
    <citation type="submission" date="2016-06" db="EMBL/GenBank/DDBJ databases">
        <authorList>
            <person name="Berg J.A."/>
            <person name="Hyde J.R."/>
            <person name="Breakwell D.P."/>
            <person name="Hope S."/>
            <person name="Grose J.H."/>
        </authorList>
    </citation>
    <scope>NUCLEOTIDE SEQUENCE [LARGE SCALE GENOMIC DNA]</scope>
</reference>
<protein>
    <submittedName>
        <fullName evidence="1">Uncharacterized protein</fullName>
    </submittedName>
</protein>
<dbReference type="OrthoDB" id="18405at10239"/>
<sequence length="244" mass="28516">MLKVQVPQLQKINPSLFEGFFYKFWPHYFRDELNDNLNWGLLQNEFFYVGQSVAISVYAAMLRELFDSVNLGRQPMYHHVEVDLGIHYDAYEAEGIGQEYGFTDEEVESAIYVWVERYSNWLMNLDMVNQISGAFDGVYQELRIIMNTHHLLGYWYEFYTTESKLWSSNSIAIGIQEGDYEAVHYGPWQGHAGDSFYQKMDVHSWEFFLSNGKMYLEDGATQIPVGQMTTMCRLNDLVGTTINF</sequence>
<dbReference type="Proteomes" id="UP000202181">
    <property type="component" value="Segment"/>
</dbReference>
<proteinExistence type="predicted"/>
<organism evidence="1 2">
    <name type="scientific">Erwinia phage vB_EamM_Asesino</name>
    <dbReference type="NCBI Taxonomy" id="1883370"/>
    <lineage>
        <taxon>Viruses</taxon>
        <taxon>Duplodnaviria</taxon>
        <taxon>Heunggongvirae</taxon>
        <taxon>Uroviricota</taxon>
        <taxon>Caudoviricetes</taxon>
        <taxon>Chimalliviridae</taxon>
        <taxon>Erskinevirus</taxon>
        <taxon>Erskinevirus asesino</taxon>
    </lineage>
</organism>
<accession>A0A1B2IAG9</accession>
<gene>
    <name evidence="1" type="ORF">ASESINO_228</name>
</gene>
<dbReference type="EMBL" id="KX397364">
    <property type="protein sequence ID" value="ANZ48241.1"/>
    <property type="molecule type" value="Genomic_DNA"/>
</dbReference>
<dbReference type="KEGG" id="vg:29057178"/>
<keyword evidence="2" id="KW-1185">Reference proteome</keyword>
<name>A0A1B2IAG9_9CAUD</name>